<dbReference type="InterPro" id="IPR012862">
    <property type="entry name" value="DUF1635"/>
</dbReference>
<keyword evidence="1" id="KW-0175">Coiled coil</keyword>
<sequence>MEDLEPVLNFPQVYLLAFNDQYAIMSAFSEEELQEKLLNVTLELEAMKNVKDELFNLLMLAYGERDEARAELQKLMNKPMPSNTTHLQSIFGSVQHENHFMFPAAKANSSITESNSLSHGSPPVDSFFETVSSPEFSNINITNNNINNLSYSNLNQHLVPGFSNISASHDAANAIIDSIAKVRPLPQKGKLLEAVMDAGPLLQNVLLAGPVPNWRNPPPLQHIKVPPLTIKEYDTTNNTNSDLTSSYLKPKVPSNATLSCSSSMLNFATHNSSYFKYARQLNSSVSTQFPSRKRQRRQ</sequence>
<reference evidence="2 3" key="1">
    <citation type="journal article" date="2017" name="Plant Biotechnol. J.">
        <title>A comprehensive draft genome sequence for lupin (Lupinus angustifolius), an emerging health food: insights into plant-microbe interactions and legume evolution.</title>
        <authorList>
            <person name="Hane J.K."/>
            <person name="Ming Y."/>
            <person name="Kamphuis L.G."/>
            <person name="Nelson M.N."/>
            <person name="Garg G."/>
            <person name="Atkins C.A."/>
            <person name="Bayer P.E."/>
            <person name="Bravo A."/>
            <person name="Bringans S."/>
            <person name="Cannon S."/>
            <person name="Edwards D."/>
            <person name="Foley R."/>
            <person name="Gao L.L."/>
            <person name="Harrison M.J."/>
            <person name="Huang W."/>
            <person name="Hurgobin B."/>
            <person name="Li S."/>
            <person name="Liu C.W."/>
            <person name="McGrath A."/>
            <person name="Morahan G."/>
            <person name="Murray J."/>
            <person name="Weller J."/>
            <person name="Jian J."/>
            <person name="Singh K.B."/>
        </authorList>
    </citation>
    <scope>NUCLEOTIDE SEQUENCE [LARGE SCALE GENOMIC DNA]</scope>
    <source>
        <strain evidence="3">cv. Tanjil</strain>
        <tissue evidence="2">Whole plant</tissue>
    </source>
</reference>
<dbReference type="PANTHER" id="PTHR33431:SF12">
    <property type="entry name" value="HIGH MOBILITY GROUP BOX PROTEIN, PUTATIVE (DUF1635)-RELATED"/>
    <property type="match status" value="1"/>
</dbReference>
<dbReference type="Pfam" id="PF07795">
    <property type="entry name" value="DUF1635"/>
    <property type="match status" value="1"/>
</dbReference>
<dbReference type="AlphaFoldDB" id="A0A4P1RD99"/>
<dbReference type="STRING" id="3871.A0A4P1RD99"/>
<dbReference type="Gramene" id="OIW08607">
    <property type="protein sequence ID" value="OIW08607"/>
    <property type="gene ID" value="TanjilG_03283"/>
</dbReference>
<dbReference type="Proteomes" id="UP000188354">
    <property type="component" value="Chromosome LG07"/>
</dbReference>
<evidence type="ECO:0000256" key="1">
    <source>
        <dbReference type="SAM" id="Coils"/>
    </source>
</evidence>
<proteinExistence type="predicted"/>
<organism evidence="2 3">
    <name type="scientific">Lupinus angustifolius</name>
    <name type="common">Narrow-leaved blue lupine</name>
    <dbReference type="NCBI Taxonomy" id="3871"/>
    <lineage>
        <taxon>Eukaryota</taxon>
        <taxon>Viridiplantae</taxon>
        <taxon>Streptophyta</taxon>
        <taxon>Embryophyta</taxon>
        <taxon>Tracheophyta</taxon>
        <taxon>Spermatophyta</taxon>
        <taxon>Magnoliopsida</taxon>
        <taxon>eudicotyledons</taxon>
        <taxon>Gunneridae</taxon>
        <taxon>Pentapetalae</taxon>
        <taxon>rosids</taxon>
        <taxon>fabids</taxon>
        <taxon>Fabales</taxon>
        <taxon>Fabaceae</taxon>
        <taxon>Papilionoideae</taxon>
        <taxon>50 kb inversion clade</taxon>
        <taxon>genistoids sensu lato</taxon>
        <taxon>core genistoids</taxon>
        <taxon>Genisteae</taxon>
        <taxon>Lupinus</taxon>
    </lineage>
</organism>
<keyword evidence="3" id="KW-1185">Reference proteome</keyword>
<gene>
    <name evidence="2" type="ORF">TanjilG_03283</name>
</gene>
<protein>
    <submittedName>
        <fullName evidence="2">Uncharacterized protein</fullName>
    </submittedName>
</protein>
<accession>A0A4P1RD99</accession>
<dbReference type="EMBL" id="CM007367">
    <property type="protein sequence ID" value="OIW08607.1"/>
    <property type="molecule type" value="Genomic_DNA"/>
</dbReference>
<evidence type="ECO:0000313" key="3">
    <source>
        <dbReference type="Proteomes" id="UP000188354"/>
    </source>
</evidence>
<dbReference type="PANTHER" id="PTHR33431">
    <property type="entry name" value="ENABLED-LIKE PROTEIN (DUF1635)"/>
    <property type="match status" value="1"/>
</dbReference>
<name>A0A4P1RD99_LUPAN</name>
<feature type="coiled-coil region" evidence="1">
    <location>
        <begin position="30"/>
        <end position="78"/>
    </location>
</feature>
<evidence type="ECO:0000313" key="2">
    <source>
        <dbReference type="EMBL" id="OIW08607.1"/>
    </source>
</evidence>